<feature type="compositionally biased region" description="Polar residues" evidence="1">
    <location>
        <begin position="108"/>
        <end position="131"/>
    </location>
</feature>
<evidence type="ECO:0000256" key="2">
    <source>
        <dbReference type="SAM" id="Phobius"/>
    </source>
</evidence>
<keyword evidence="4" id="KW-1185">Reference proteome</keyword>
<organism evidence="3 4">
    <name type="scientific">Daedalea quercina L-15889</name>
    <dbReference type="NCBI Taxonomy" id="1314783"/>
    <lineage>
        <taxon>Eukaryota</taxon>
        <taxon>Fungi</taxon>
        <taxon>Dikarya</taxon>
        <taxon>Basidiomycota</taxon>
        <taxon>Agaricomycotina</taxon>
        <taxon>Agaricomycetes</taxon>
        <taxon>Polyporales</taxon>
        <taxon>Fomitopsis</taxon>
    </lineage>
</organism>
<feature type="compositionally biased region" description="Polar residues" evidence="1">
    <location>
        <begin position="173"/>
        <end position="183"/>
    </location>
</feature>
<dbReference type="AlphaFoldDB" id="A0A165RMS2"/>
<name>A0A165RMS2_9APHY</name>
<sequence>MASQPSCSCLVAPLEQSRAPLYVLVLGTLPPTVLLLLAFRTRSMKQRSLRRVNGTHTLANLGLDSSLQENIITVVDLSAAQPTLLDSRSFAHGTDPLPWYRLSETATRPPSSFLDPTSTQATARCKSSSGITGPDNINAPGGSSGQPHKPPSSRGSPVVEADDGSAALCDGGNTPSPLVSSGTSACRHGLIETDAEAWRKAFENILAPRVGASPIDGRPDYSVTSVQCKLSTRSASSYDTAPPATASSGKKLVNQLLCVVCAIVKLFVLACALGAVLSASIALVRGLVACIMIILMDPRWNVPVFAHSSSPKHYVVPV</sequence>
<dbReference type="Proteomes" id="UP000076727">
    <property type="component" value="Unassembled WGS sequence"/>
</dbReference>
<keyword evidence="2" id="KW-1133">Transmembrane helix</keyword>
<reference evidence="3 4" key="1">
    <citation type="journal article" date="2016" name="Mol. Biol. Evol.">
        <title>Comparative Genomics of Early-Diverging Mushroom-Forming Fungi Provides Insights into the Origins of Lignocellulose Decay Capabilities.</title>
        <authorList>
            <person name="Nagy L.G."/>
            <person name="Riley R."/>
            <person name="Tritt A."/>
            <person name="Adam C."/>
            <person name="Daum C."/>
            <person name="Floudas D."/>
            <person name="Sun H."/>
            <person name="Yadav J.S."/>
            <person name="Pangilinan J."/>
            <person name="Larsson K.H."/>
            <person name="Matsuura K."/>
            <person name="Barry K."/>
            <person name="Labutti K."/>
            <person name="Kuo R."/>
            <person name="Ohm R.A."/>
            <person name="Bhattacharya S.S."/>
            <person name="Shirouzu T."/>
            <person name="Yoshinaga Y."/>
            <person name="Martin F.M."/>
            <person name="Grigoriev I.V."/>
            <person name="Hibbett D.S."/>
        </authorList>
    </citation>
    <scope>NUCLEOTIDE SEQUENCE [LARGE SCALE GENOMIC DNA]</scope>
    <source>
        <strain evidence="3 4">L-15889</strain>
    </source>
</reference>
<protein>
    <submittedName>
        <fullName evidence="3">Uncharacterized protein</fullName>
    </submittedName>
</protein>
<keyword evidence="2" id="KW-0812">Transmembrane</keyword>
<accession>A0A165RMS2</accession>
<proteinExistence type="predicted"/>
<evidence type="ECO:0000313" key="3">
    <source>
        <dbReference type="EMBL" id="KZT70958.1"/>
    </source>
</evidence>
<keyword evidence="2" id="KW-0472">Membrane</keyword>
<gene>
    <name evidence="3" type="ORF">DAEQUDRAFT_780038</name>
</gene>
<feature type="transmembrane region" description="Helical" evidence="2">
    <location>
        <begin position="20"/>
        <end position="39"/>
    </location>
</feature>
<evidence type="ECO:0000256" key="1">
    <source>
        <dbReference type="SAM" id="MobiDB-lite"/>
    </source>
</evidence>
<evidence type="ECO:0000313" key="4">
    <source>
        <dbReference type="Proteomes" id="UP000076727"/>
    </source>
</evidence>
<feature type="transmembrane region" description="Helical" evidence="2">
    <location>
        <begin position="283"/>
        <end position="302"/>
    </location>
</feature>
<dbReference type="EMBL" id="KV429048">
    <property type="protein sequence ID" value="KZT70958.1"/>
    <property type="molecule type" value="Genomic_DNA"/>
</dbReference>
<feature type="region of interest" description="Disordered" evidence="1">
    <location>
        <begin position="108"/>
        <end position="183"/>
    </location>
</feature>